<feature type="transmembrane region" description="Helical" evidence="5">
    <location>
        <begin position="137"/>
        <end position="158"/>
    </location>
</feature>
<proteinExistence type="predicted"/>
<feature type="transmembrane region" description="Helical" evidence="5">
    <location>
        <begin position="106"/>
        <end position="125"/>
    </location>
</feature>
<evidence type="ECO:0000256" key="2">
    <source>
        <dbReference type="ARBA" id="ARBA00022692"/>
    </source>
</evidence>
<evidence type="ECO:0000256" key="4">
    <source>
        <dbReference type="ARBA" id="ARBA00023136"/>
    </source>
</evidence>
<comment type="caution">
    <text evidence="7">The sequence shown here is derived from an EMBL/GenBank/DDBJ whole genome shotgun (WGS) entry which is preliminary data.</text>
</comment>
<protein>
    <submittedName>
        <fullName evidence="7">FUSC family protein</fullName>
    </submittedName>
</protein>
<dbReference type="InterPro" id="IPR049453">
    <property type="entry name" value="Memb_transporter_dom"/>
</dbReference>
<dbReference type="RefSeq" id="WP_132844746.1">
    <property type="nucleotide sequence ID" value="NZ_JBDJNQ010000008.1"/>
</dbReference>
<comment type="subcellular location">
    <subcellularLocation>
        <location evidence="1">Membrane</location>
        <topology evidence="1">Multi-pass membrane protein</topology>
    </subcellularLocation>
</comment>
<evidence type="ECO:0000256" key="3">
    <source>
        <dbReference type="ARBA" id="ARBA00022989"/>
    </source>
</evidence>
<keyword evidence="4 5" id="KW-0472">Membrane</keyword>
<evidence type="ECO:0000256" key="5">
    <source>
        <dbReference type="SAM" id="Phobius"/>
    </source>
</evidence>
<keyword evidence="8" id="KW-1185">Reference proteome</keyword>
<evidence type="ECO:0000313" key="7">
    <source>
        <dbReference type="EMBL" id="MEN5378837.1"/>
    </source>
</evidence>
<feature type="domain" description="Integral membrane bound transporter" evidence="6">
    <location>
        <begin position="29"/>
        <end position="150"/>
    </location>
</feature>
<dbReference type="EMBL" id="JBDJNQ010000008">
    <property type="protein sequence ID" value="MEN5378837.1"/>
    <property type="molecule type" value="Genomic_DNA"/>
</dbReference>
<dbReference type="Pfam" id="PF13515">
    <property type="entry name" value="FUSC_2"/>
    <property type="match status" value="1"/>
</dbReference>
<keyword evidence="2 5" id="KW-0812">Transmembrane</keyword>
<organism evidence="7 8">
    <name type="scientific">Sphingobacterium kitahiroshimense</name>
    <dbReference type="NCBI Taxonomy" id="470446"/>
    <lineage>
        <taxon>Bacteria</taxon>
        <taxon>Pseudomonadati</taxon>
        <taxon>Bacteroidota</taxon>
        <taxon>Sphingobacteriia</taxon>
        <taxon>Sphingobacteriales</taxon>
        <taxon>Sphingobacteriaceae</taxon>
        <taxon>Sphingobacterium</taxon>
    </lineage>
</organism>
<evidence type="ECO:0000256" key="1">
    <source>
        <dbReference type="ARBA" id="ARBA00004141"/>
    </source>
</evidence>
<gene>
    <name evidence="7" type="ORF">ABE541_16365</name>
</gene>
<reference evidence="7 8" key="1">
    <citation type="submission" date="2024-04" db="EMBL/GenBank/DDBJ databases">
        <title>WGS of bacteria from Torrens River.</title>
        <authorList>
            <person name="Wyrsch E.R."/>
            <person name="Drigo B."/>
        </authorList>
    </citation>
    <scope>NUCLEOTIDE SEQUENCE [LARGE SCALE GENOMIC DNA]</scope>
    <source>
        <strain evidence="7 8">TWI391</strain>
    </source>
</reference>
<name>A0ABV0BWJ4_9SPHI</name>
<accession>A0ABV0BWJ4</accession>
<dbReference type="Proteomes" id="UP001409291">
    <property type="component" value="Unassembled WGS sequence"/>
</dbReference>
<keyword evidence="3 5" id="KW-1133">Transmembrane helix</keyword>
<evidence type="ECO:0000313" key="8">
    <source>
        <dbReference type="Proteomes" id="UP001409291"/>
    </source>
</evidence>
<feature type="transmembrane region" description="Helical" evidence="5">
    <location>
        <begin position="77"/>
        <end position="100"/>
    </location>
</feature>
<feature type="transmembrane region" description="Helical" evidence="5">
    <location>
        <begin position="12"/>
        <end position="32"/>
    </location>
</feature>
<evidence type="ECO:0000259" key="6">
    <source>
        <dbReference type="Pfam" id="PF13515"/>
    </source>
</evidence>
<sequence length="172" mass="19489">MRKTLMRYSLHSDFIIYLIRILIGFSIGYFLYISFPEYSAIWALISIVLVISPDDNEATKIAFDRTKSNFIGSATGILFYFTNLPQMWSMLLGVITSVAICRLFNILSVARTAMVAMIIVVVHEHQLKSYVAALDRFACVTIGCVIGLIVTLSTSYIIKILREKYSMETFSE</sequence>